<dbReference type="InterPro" id="IPR036942">
    <property type="entry name" value="Beta-barrel_TonB_sf"/>
</dbReference>
<evidence type="ECO:0000259" key="15">
    <source>
        <dbReference type="Pfam" id="PF07715"/>
    </source>
</evidence>
<evidence type="ECO:0000313" key="18">
    <source>
        <dbReference type="Proteomes" id="UP000051276"/>
    </source>
</evidence>
<keyword evidence="16" id="KW-0675">Receptor</keyword>
<evidence type="ECO:0000256" key="5">
    <source>
        <dbReference type="ARBA" id="ARBA00022729"/>
    </source>
</evidence>
<dbReference type="NCBIfam" id="TIGR01779">
    <property type="entry name" value="TonB-B12"/>
    <property type="match status" value="1"/>
</dbReference>
<keyword evidence="10 11" id="KW-0998">Cell outer membrane</keyword>
<dbReference type="Proteomes" id="UP000051276">
    <property type="component" value="Unassembled WGS sequence"/>
</dbReference>
<dbReference type="GO" id="GO:0015420">
    <property type="term" value="F:ABC-type vitamin B12 transporter activity"/>
    <property type="evidence" value="ECO:0007669"/>
    <property type="project" value="InterPro"/>
</dbReference>
<dbReference type="AlphaFoldDB" id="A0A0T5YYL3"/>
<keyword evidence="2 11" id="KW-0813">Transport</keyword>
<keyword evidence="5 13" id="KW-0732">Signal</keyword>
<proteinExistence type="inferred from homology"/>
<evidence type="ECO:0000256" key="1">
    <source>
        <dbReference type="ARBA" id="ARBA00004571"/>
    </source>
</evidence>
<dbReference type="Pfam" id="PF07715">
    <property type="entry name" value="Plug"/>
    <property type="match status" value="1"/>
</dbReference>
<evidence type="ECO:0000256" key="10">
    <source>
        <dbReference type="ARBA" id="ARBA00023237"/>
    </source>
</evidence>
<dbReference type="OrthoDB" id="9764669at2"/>
<dbReference type="PATRIC" id="fig|54398.3.peg.2407"/>
<dbReference type="Pfam" id="PF00593">
    <property type="entry name" value="TonB_dep_Rec_b-barrel"/>
    <property type="match status" value="1"/>
</dbReference>
<evidence type="ECO:0000313" key="17">
    <source>
        <dbReference type="EMBL" id="KRT59122.1"/>
    </source>
</evidence>
<evidence type="ECO:0000256" key="6">
    <source>
        <dbReference type="ARBA" id="ARBA00023065"/>
    </source>
</evidence>
<dbReference type="GO" id="GO:0046930">
    <property type="term" value="C:pore complex"/>
    <property type="evidence" value="ECO:0007669"/>
    <property type="project" value="UniProtKB-KW"/>
</dbReference>
<dbReference type="PROSITE" id="PS52016">
    <property type="entry name" value="TONB_DEPENDENT_REC_3"/>
    <property type="match status" value="1"/>
</dbReference>
<dbReference type="GO" id="GO:0006811">
    <property type="term" value="P:monoatomic ion transport"/>
    <property type="evidence" value="ECO:0007669"/>
    <property type="project" value="UniProtKB-KW"/>
</dbReference>
<comment type="similarity">
    <text evidence="11 12">Belongs to the TonB-dependent receptor family.</text>
</comment>
<dbReference type="EMBL" id="LMXI01000202">
    <property type="protein sequence ID" value="KRT59122.1"/>
    <property type="molecule type" value="Genomic_DNA"/>
</dbReference>
<evidence type="ECO:0000313" key="16">
    <source>
        <dbReference type="EMBL" id="KRT55712.1"/>
    </source>
</evidence>
<sequence>MKRHYLSAATLLLSSHSAFTVELDPVIVTASRTAQTVDESLASVTVITRHDIERQQAQSIQDLLRGVPGVSISNNGGPGKATSIHLRGTESDHVLVLIDGVKMGSATLGTTAFEQIPIAQIERIEIVRGPRSSLYGSEAIGGVIQIFTRKGGGALTPFFSIGGGSYSTYTASAGISGGGERGWFNLNASGIDTEGFNACTGKPFPDGAGCFTTEPDKDGHQNLSSSLRAGYRFENDIEVDAHALRASSNTEFDGDFVNESESIQQVIGGTIRFSPIEIWQLTLAAGRSRDESDNFKDGTFVTRFDTERDTASLQNDLYIADDHLLTLGIDYQSDKVDSNTAYVVSSRDNKGLFTQYQGTFSAHDLQLSLRRDDNEQFGQRTTGGAAWGYALANSLRLTASYGTAFKAPTFNELYFPGFGNADLRPEESRSFELGLSGSVSWGHWSLNAYETRIDDLIAFDPTTFVPANIDQARIRGLEAVVSTQIGGWSLDTNLTLLEPKNRSSGTNNGKLLPRRAKQSLRFDADRQFGNYALGATLLAEGKRYDDLANSRKLGGYATVDLRTEYNLAREWRLQARLENLLDKEYETAAFYKQPGRSLYLTLRYQP</sequence>
<dbReference type="Proteomes" id="UP000051634">
    <property type="component" value="Unassembled WGS sequence"/>
</dbReference>
<organism evidence="16 19">
    <name type="scientific">endosymbiont of Ridgeia piscesae</name>
    <dbReference type="NCBI Taxonomy" id="54398"/>
    <lineage>
        <taxon>Bacteria</taxon>
        <taxon>Pseudomonadati</taxon>
        <taxon>Pseudomonadota</taxon>
        <taxon>Gammaproteobacteria</taxon>
        <taxon>sulfur-oxidizing symbionts</taxon>
    </lineage>
</organism>
<comment type="subcellular location">
    <subcellularLocation>
        <location evidence="1 11">Cell outer membrane</location>
        <topology evidence="1 11">Multi-pass membrane protein</topology>
    </subcellularLocation>
</comment>
<keyword evidence="8" id="KW-0626">Porin</keyword>
<feature type="signal peptide" evidence="13">
    <location>
        <begin position="1"/>
        <end position="20"/>
    </location>
</feature>
<keyword evidence="3 11" id="KW-1134">Transmembrane beta strand</keyword>
<dbReference type="STRING" id="54398.Ga0074115_12318"/>
<evidence type="ECO:0000256" key="12">
    <source>
        <dbReference type="RuleBase" id="RU003357"/>
    </source>
</evidence>
<dbReference type="SUPFAM" id="SSF56935">
    <property type="entry name" value="Porins"/>
    <property type="match status" value="1"/>
</dbReference>
<evidence type="ECO:0000259" key="14">
    <source>
        <dbReference type="Pfam" id="PF00593"/>
    </source>
</evidence>
<dbReference type="CDD" id="cd01347">
    <property type="entry name" value="ligand_gated_channel"/>
    <property type="match status" value="1"/>
</dbReference>
<evidence type="ECO:0000256" key="7">
    <source>
        <dbReference type="ARBA" id="ARBA00023077"/>
    </source>
</evidence>
<feature type="domain" description="TonB-dependent receptor-like beta-barrel" evidence="14">
    <location>
        <begin position="192"/>
        <end position="580"/>
    </location>
</feature>
<accession>A0A0T5YYL3</accession>
<feature type="chain" id="PRO_5010437710" evidence="13">
    <location>
        <begin position="21"/>
        <end position="606"/>
    </location>
</feature>
<evidence type="ECO:0000256" key="11">
    <source>
        <dbReference type="PROSITE-ProRule" id="PRU01360"/>
    </source>
</evidence>
<protein>
    <submittedName>
        <fullName evidence="16">TonB-dependent vitamin B12 receptor</fullName>
    </submittedName>
    <submittedName>
        <fullName evidence="17">Vitamin B12 transporter</fullName>
    </submittedName>
</protein>
<dbReference type="InterPro" id="IPR010101">
    <property type="entry name" value="B12_transptr_BtuB"/>
</dbReference>
<feature type="domain" description="TonB-dependent receptor plug" evidence="15">
    <location>
        <begin position="38"/>
        <end position="143"/>
    </location>
</feature>
<dbReference type="PANTHER" id="PTHR30069:SF53">
    <property type="entry name" value="COLICIN I RECEPTOR-RELATED"/>
    <property type="match status" value="1"/>
</dbReference>
<dbReference type="InterPro" id="IPR000531">
    <property type="entry name" value="Beta-barrel_TonB"/>
</dbReference>
<dbReference type="PANTHER" id="PTHR30069">
    <property type="entry name" value="TONB-DEPENDENT OUTER MEMBRANE RECEPTOR"/>
    <property type="match status" value="1"/>
</dbReference>
<dbReference type="Gene3D" id="2.170.130.10">
    <property type="entry name" value="TonB-dependent receptor, plug domain"/>
    <property type="match status" value="1"/>
</dbReference>
<comment type="caution">
    <text evidence="16">The sequence shown here is derived from an EMBL/GenBank/DDBJ whole genome shotgun (WGS) entry which is preliminary data.</text>
</comment>
<dbReference type="InterPro" id="IPR037066">
    <property type="entry name" value="Plug_dom_sf"/>
</dbReference>
<keyword evidence="4 11" id="KW-0812">Transmembrane</keyword>
<evidence type="ECO:0000256" key="2">
    <source>
        <dbReference type="ARBA" id="ARBA00022448"/>
    </source>
</evidence>
<evidence type="ECO:0000256" key="3">
    <source>
        <dbReference type="ARBA" id="ARBA00022452"/>
    </source>
</evidence>
<dbReference type="GO" id="GO:0015288">
    <property type="term" value="F:porin activity"/>
    <property type="evidence" value="ECO:0007669"/>
    <property type="project" value="UniProtKB-KW"/>
</dbReference>
<keyword evidence="9 11" id="KW-0472">Membrane</keyword>
<evidence type="ECO:0000256" key="13">
    <source>
        <dbReference type="SAM" id="SignalP"/>
    </source>
</evidence>
<evidence type="ECO:0000256" key="4">
    <source>
        <dbReference type="ARBA" id="ARBA00022692"/>
    </source>
</evidence>
<evidence type="ECO:0000256" key="8">
    <source>
        <dbReference type="ARBA" id="ARBA00023114"/>
    </source>
</evidence>
<keyword evidence="6" id="KW-0406">Ion transport</keyword>
<keyword evidence="19" id="KW-1185">Reference proteome</keyword>
<dbReference type="EMBL" id="LDXT01000074">
    <property type="protein sequence ID" value="KRT55712.1"/>
    <property type="molecule type" value="Genomic_DNA"/>
</dbReference>
<dbReference type="RefSeq" id="WP_057956212.1">
    <property type="nucleotide sequence ID" value="NZ_KQ556913.1"/>
</dbReference>
<reference evidence="18 19" key="1">
    <citation type="submission" date="2015-11" db="EMBL/GenBank/DDBJ databases">
        <title>The genome of Candidatus Endoriftia persephone in Ridgeia piscesae and population structure of the North Eastern Pacific vestimentiferan symbionts.</title>
        <authorList>
            <person name="Perez M."/>
            <person name="Juniper K.S."/>
        </authorList>
    </citation>
    <scope>NUCLEOTIDE SEQUENCE [LARGE SCALE GENOMIC DNA]</scope>
    <source>
        <strain evidence="17">Ind10</strain>
        <strain evidence="16">Ind11</strain>
    </source>
</reference>
<evidence type="ECO:0000256" key="9">
    <source>
        <dbReference type="ARBA" id="ARBA00023136"/>
    </source>
</evidence>
<dbReference type="Gene3D" id="2.40.170.20">
    <property type="entry name" value="TonB-dependent receptor, beta-barrel domain"/>
    <property type="match status" value="1"/>
</dbReference>
<dbReference type="InterPro" id="IPR039426">
    <property type="entry name" value="TonB-dep_rcpt-like"/>
</dbReference>
<gene>
    <name evidence="16" type="ORF">Ga0074115_12318</name>
    <name evidence="17" type="ORF">Ga0076813_14923</name>
</gene>
<dbReference type="GO" id="GO:0009279">
    <property type="term" value="C:cell outer membrane"/>
    <property type="evidence" value="ECO:0007669"/>
    <property type="project" value="UniProtKB-SubCell"/>
</dbReference>
<name>A0A0T5YYL3_9GAMM</name>
<dbReference type="InterPro" id="IPR012910">
    <property type="entry name" value="Plug_dom"/>
</dbReference>
<keyword evidence="7 12" id="KW-0798">TonB box</keyword>
<evidence type="ECO:0000313" key="19">
    <source>
        <dbReference type="Proteomes" id="UP000051634"/>
    </source>
</evidence>